<reference evidence="5 6" key="1">
    <citation type="submission" date="2019-04" db="EMBL/GenBank/DDBJ databases">
        <authorList>
            <person name="Park S."/>
            <person name="Yoon J.-H."/>
        </authorList>
    </citation>
    <scope>NUCLEOTIDE SEQUENCE [LARGE SCALE GENOMIC DNA]</scope>
    <source>
        <strain evidence="5 6">HJM-18</strain>
    </source>
</reference>
<dbReference type="RefSeq" id="WP_135803994.1">
    <property type="nucleotide sequence ID" value="NZ_SRPF01000004.1"/>
</dbReference>
<dbReference type="GO" id="GO:0005829">
    <property type="term" value="C:cytosol"/>
    <property type="evidence" value="ECO:0007669"/>
    <property type="project" value="TreeGrafter"/>
</dbReference>
<comment type="caution">
    <text evidence="5">The sequence shown here is derived from an EMBL/GenBank/DDBJ whole genome shotgun (WGS) entry which is preliminary data.</text>
</comment>
<evidence type="ECO:0000313" key="6">
    <source>
        <dbReference type="Proteomes" id="UP000298325"/>
    </source>
</evidence>
<comment type="function">
    <text evidence="4">Removes the pyruvyl group from chorismate, with concomitant aromatization of the ring, to provide 4-hydroxybenzoate (4HB) for the ubiquinone pathway.</text>
</comment>
<dbReference type="EC" id="4.1.3.40" evidence="4"/>
<comment type="similarity">
    <text evidence="4">Belongs to the UbiC family.</text>
</comment>
<sequence>MPSKDSDAITRLQIPDTHWYQSFAAAGLNDPVIHGELGHWLKLEGSLTRALQLRCERSFRVEVMREGYARPSREESRTLGLSPRNHAWIREVCLLGDDQPWVLARTIIPMATLTGKGRRLRHLGRQPLGAYLFSNTEWHRGLFETGLCQRQTPEQPRAARRSRFYSGDRTLLVGEYFLPHGHFYAE</sequence>
<dbReference type="GO" id="GO:0008813">
    <property type="term" value="F:chorismate lyase activity"/>
    <property type="evidence" value="ECO:0007669"/>
    <property type="project" value="UniProtKB-UniRule"/>
</dbReference>
<evidence type="ECO:0000313" key="5">
    <source>
        <dbReference type="EMBL" id="TGN38768.1"/>
    </source>
</evidence>
<dbReference type="InterPro" id="IPR028978">
    <property type="entry name" value="Chorismate_lyase_/UTRA_dom_sf"/>
</dbReference>
<evidence type="ECO:0000256" key="2">
    <source>
        <dbReference type="ARBA" id="ARBA00022688"/>
    </source>
</evidence>
<comment type="pathway">
    <text evidence="4">Cofactor biosynthesis; ubiquinone biosynthesis.</text>
</comment>
<name>A0A4Z1C7M5_9GAMM</name>
<evidence type="ECO:0000256" key="4">
    <source>
        <dbReference type="HAMAP-Rule" id="MF_01632"/>
    </source>
</evidence>
<evidence type="ECO:0000256" key="3">
    <source>
        <dbReference type="ARBA" id="ARBA00023239"/>
    </source>
</evidence>
<feature type="binding site" evidence="4">
    <location>
        <position position="175"/>
    </location>
    <ligand>
        <name>substrate</name>
    </ligand>
</feature>
<dbReference type="UniPathway" id="UPA00232"/>
<keyword evidence="3 4" id="KW-0456">Lyase</keyword>
<dbReference type="AlphaFoldDB" id="A0A4Z1C7M5"/>
<keyword evidence="1 4" id="KW-0963">Cytoplasm</keyword>
<dbReference type="InterPro" id="IPR007440">
    <property type="entry name" value="Chorismate--pyruvate_lyase"/>
</dbReference>
<organism evidence="5 6">
    <name type="scientific">Marinobacter confluentis</name>
    <dbReference type="NCBI Taxonomy" id="1697557"/>
    <lineage>
        <taxon>Bacteria</taxon>
        <taxon>Pseudomonadati</taxon>
        <taxon>Pseudomonadota</taxon>
        <taxon>Gammaproteobacteria</taxon>
        <taxon>Pseudomonadales</taxon>
        <taxon>Marinobacteraceae</taxon>
        <taxon>Marinobacter</taxon>
    </lineage>
</organism>
<protein>
    <recommendedName>
        <fullName evidence="4">Probable chorismate pyruvate-lyase</fullName>
        <shortName evidence="4">CL</shortName>
        <shortName evidence="4">CPL</shortName>
        <ecNumber evidence="4">4.1.3.40</ecNumber>
    </recommendedName>
</protein>
<dbReference type="EMBL" id="SRPF01000004">
    <property type="protein sequence ID" value="TGN38768.1"/>
    <property type="molecule type" value="Genomic_DNA"/>
</dbReference>
<dbReference type="PANTHER" id="PTHR38683">
    <property type="entry name" value="CHORISMATE PYRUVATE-LYASE"/>
    <property type="match status" value="1"/>
</dbReference>
<comment type="subcellular location">
    <subcellularLocation>
        <location evidence="4">Cytoplasm</location>
    </subcellularLocation>
</comment>
<dbReference type="Pfam" id="PF04345">
    <property type="entry name" value="Chor_lyase"/>
    <property type="match status" value="1"/>
</dbReference>
<dbReference type="GO" id="GO:0042866">
    <property type="term" value="P:pyruvate biosynthetic process"/>
    <property type="evidence" value="ECO:0007669"/>
    <property type="project" value="UniProtKB-UniRule"/>
</dbReference>
<dbReference type="Gene3D" id="3.40.1410.10">
    <property type="entry name" value="Chorismate lyase-like"/>
    <property type="match status" value="1"/>
</dbReference>
<keyword evidence="4" id="KW-0670">Pyruvate</keyword>
<evidence type="ECO:0000256" key="1">
    <source>
        <dbReference type="ARBA" id="ARBA00022490"/>
    </source>
</evidence>
<feature type="binding site" evidence="4">
    <location>
        <position position="90"/>
    </location>
    <ligand>
        <name>substrate</name>
    </ligand>
</feature>
<comment type="catalytic activity">
    <reaction evidence="4">
        <text>chorismate = 4-hydroxybenzoate + pyruvate</text>
        <dbReference type="Rhea" id="RHEA:16505"/>
        <dbReference type="ChEBI" id="CHEBI:15361"/>
        <dbReference type="ChEBI" id="CHEBI:17879"/>
        <dbReference type="ChEBI" id="CHEBI:29748"/>
        <dbReference type="EC" id="4.1.3.40"/>
    </reaction>
</comment>
<dbReference type="OrthoDB" id="9789493at2"/>
<gene>
    <name evidence="4" type="primary">ubiC</name>
    <name evidence="5" type="ORF">E5Q11_13595</name>
</gene>
<accession>A0A4Z1C7M5</accession>
<dbReference type="HAMAP" id="MF_01632">
    <property type="entry name" value="UbiC"/>
    <property type="match status" value="1"/>
</dbReference>
<feature type="binding site" evidence="4">
    <location>
        <position position="128"/>
    </location>
    <ligand>
        <name>substrate</name>
    </ligand>
</feature>
<keyword evidence="6" id="KW-1185">Reference proteome</keyword>
<dbReference type="PANTHER" id="PTHR38683:SF1">
    <property type="entry name" value="CHORISMATE PYRUVATE-LYASE"/>
    <property type="match status" value="1"/>
</dbReference>
<dbReference type="Proteomes" id="UP000298325">
    <property type="component" value="Unassembled WGS sequence"/>
</dbReference>
<keyword evidence="2 4" id="KW-0831">Ubiquinone biosynthesis</keyword>
<dbReference type="GO" id="GO:0006744">
    <property type="term" value="P:ubiquinone biosynthetic process"/>
    <property type="evidence" value="ECO:0007669"/>
    <property type="project" value="UniProtKB-UniRule"/>
</dbReference>
<dbReference type="SUPFAM" id="SSF64288">
    <property type="entry name" value="Chorismate lyase-like"/>
    <property type="match status" value="1"/>
</dbReference>
<comment type="caution">
    <text evidence="4">Lacks conserved residue(s) required for the propagation of feature annotation.</text>
</comment>
<proteinExistence type="inferred from homology"/>